<evidence type="ECO:0000256" key="4">
    <source>
        <dbReference type="ARBA" id="ARBA00023163"/>
    </source>
</evidence>
<evidence type="ECO:0000256" key="1">
    <source>
        <dbReference type="ARBA" id="ARBA00004123"/>
    </source>
</evidence>
<evidence type="ECO:0000256" key="3">
    <source>
        <dbReference type="ARBA" id="ARBA00023125"/>
    </source>
</evidence>
<accession>A0A077RTE2</accession>
<evidence type="ECO:0000256" key="2">
    <source>
        <dbReference type="ARBA" id="ARBA00023015"/>
    </source>
</evidence>
<feature type="region of interest" description="Disordered" evidence="6">
    <location>
        <begin position="107"/>
        <end position="138"/>
    </location>
</feature>
<keyword evidence="2" id="KW-0805">Transcription regulation</keyword>
<dbReference type="SUPFAM" id="SSF101936">
    <property type="entry name" value="DNA-binding pseudobarrel domain"/>
    <property type="match status" value="5"/>
</dbReference>
<evidence type="ECO:0000256" key="5">
    <source>
        <dbReference type="ARBA" id="ARBA00023242"/>
    </source>
</evidence>
<sequence length="787" mass="89035">MKKSNVKRHATLIIHKDYALEHFPCEDTTAVLQLPGKNKDWKCTFRIRPSGTSDAGRRNLFLYNFACDNHIREGDICLFQPMTNVKQRRFIVTVHVLDKVNIDHSPGRRTDIGSNHGRKRAKMGAVKDKPHTDEHEVSEDSEGAFGRLFMLSDKACPTPAQRKKLLKKVKKIKFKPPFYVAIMSKSTVCQRGSQNNPMLRFGSQYATRYLVEKFAGGHPCGKRRGVELVLLREGKSRSWCTKLRHSSRGSRVLKGWPSFARDNKLREGDLCLFKLLKSEELLDVSKMSNPCECCERKIRFIRKINGNFMHSLVLPDWFVSQLGGKIWRTIKLQAPDGIIYDVGVSENMNRIILKFGWAAFLDANEIEENYSLMFRYLGNALFEVTIFDSNGKEKALCSRYADNSSSSQDGVTQSSAGEGSDSGGSQKESLYCYKKSAKMPAVSYSSEEFSGRCYLTEAQKAKVLALVKKIRPEIPVLVVQMKKSNVEQSGTLVLCKDYARKHLPCEGTNIILQLPRKNKGWKCKFHIRPSGTSDAGRRNLSLGNFVPDNHIREGDICLFEPMTIVKEKRFTMTVHLLHKAGIDHSPSARTGVGSNHGRTSTKMAGAMEEPPTDGEEYSWEHEEHGVSDDSEGGSEPRFMLADKASLTRAQEKKVLEKVEEIESEVPLYVAIMSKSNVYRGGGGNTPTLHFGYQYTGRYLVQKSASGHHRGKSSQVSLVLHREGRSGSWPTKMQHSMQHTTHAMRILKGWTFFARDNRLREGDLCLFKLITNKEPLTMVIHIIRRKEC</sequence>
<name>A0A077RTE2_WHEAT</name>
<comment type="subcellular location">
    <subcellularLocation>
        <location evidence="1">Nucleus</location>
    </subcellularLocation>
</comment>
<dbReference type="InterPro" id="IPR044837">
    <property type="entry name" value="REM16-like"/>
</dbReference>
<feature type="compositionally biased region" description="Basic and acidic residues" evidence="6">
    <location>
        <begin position="618"/>
        <end position="627"/>
    </location>
</feature>
<dbReference type="SMART" id="SM01019">
    <property type="entry name" value="B3"/>
    <property type="match status" value="5"/>
</dbReference>
<feature type="compositionally biased region" description="Basic and acidic residues" evidence="6">
    <location>
        <begin position="125"/>
        <end position="135"/>
    </location>
</feature>
<dbReference type="EMBL" id="HG670306">
    <property type="protein sequence ID" value="CDM83514.1"/>
    <property type="molecule type" value="Genomic_DNA"/>
</dbReference>
<organism evidence="8">
    <name type="scientific">Triticum aestivum</name>
    <name type="common">Wheat</name>
    <dbReference type="NCBI Taxonomy" id="4565"/>
    <lineage>
        <taxon>Eukaryota</taxon>
        <taxon>Viridiplantae</taxon>
        <taxon>Streptophyta</taxon>
        <taxon>Embryophyta</taxon>
        <taxon>Tracheophyta</taxon>
        <taxon>Spermatophyta</taxon>
        <taxon>Magnoliopsida</taxon>
        <taxon>Liliopsida</taxon>
        <taxon>Poales</taxon>
        <taxon>Poaceae</taxon>
        <taxon>BOP clade</taxon>
        <taxon>Pooideae</taxon>
        <taxon>Triticodae</taxon>
        <taxon>Triticeae</taxon>
        <taxon>Triticinae</taxon>
        <taxon>Triticum</taxon>
    </lineage>
</organism>
<dbReference type="PANTHER" id="PTHR31391">
    <property type="entry name" value="B3 DOMAIN-CONTAINING PROTEIN OS11G0197600-RELATED"/>
    <property type="match status" value="1"/>
</dbReference>
<dbReference type="Pfam" id="PF02362">
    <property type="entry name" value="B3"/>
    <property type="match status" value="4"/>
</dbReference>
<dbReference type="InterPro" id="IPR015300">
    <property type="entry name" value="DNA-bd_pseudobarrel_sf"/>
</dbReference>
<gene>
    <name evidence="8" type="ORF">TRAES_3BF072800060CFD_c1</name>
</gene>
<dbReference type="PROSITE" id="PS50863">
    <property type="entry name" value="B3"/>
    <property type="match status" value="3"/>
</dbReference>
<feature type="domain" description="TF-B3" evidence="7">
    <location>
        <begin position="717"/>
        <end position="785"/>
    </location>
</feature>
<dbReference type="GO" id="GO:0003677">
    <property type="term" value="F:DNA binding"/>
    <property type="evidence" value="ECO:0007669"/>
    <property type="project" value="UniProtKB-KW"/>
</dbReference>
<keyword evidence="5" id="KW-0539">Nucleus</keyword>
<dbReference type="Gene3D" id="2.40.330.10">
    <property type="entry name" value="DNA-binding pseudobarrel domain"/>
    <property type="match status" value="5"/>
</dbReference>
<feature type="region of interest" description="Disordered" evidence="6">
    <location>
        <begin position="402"/>
        <end position="426"/>
    </location>
</feature>
<dbReference type="PANTHER" id="PTHR31391:SF166">
    <property type="entry name" value="TF-B3 DOMAIN-CONTAINING PROTEIN"/>
    <property type="match status" value="1"/>
</dbReference>
<keyword evidence="4" id="KW-0804">Transcription</keyword>
<reference evidence="8" key="1">
    <citation type="journal article" date="2014" name="Science">
        <title>Structural and functional partitioning of bread wheat chromosome 3B.</title>
        <authorList>
            <person name="Choulet F."/>
            <person name="Alberti A."/>
            <person name="Theil S."/>
            <person name="Glover N."/>
            <person name="Barbe V."/>
            <person name="Daron J."/>
            <person name="Pingault L."/>
            <person name="Sourdille P."/>
            <person name="Couloux A."/>
            <person name="Paux E."/>
            <person name="Leroy P."/>
            <person name="Mangenot S."/>
            <person name="Guilhot N."/>
            <person name="Le Gouis J."/>
            <person name="Balfourier F."/>
            <person name="Alaux M."/>
            <person name="Jamilloux V."/>
            <person name="Poulain J."/>
            <person name="Durand C."/>
            <person name="Bellec A."/>
            <person name="Gaspin C."/>
            <person name="Safar J."/>
            <person name="Dolezel J."/>
            <person name="Rogers J."/>
            <person name="Vandepoele K."/>
            <person name="Aury J.M."/>
            <person name="Mayer K."/>
            <person name="Berges H."/>
            <person name="Quesneville H."/>
            <person name="Wincker P."/>
            <person name="Feuillet C."/>
        </authorList>
    </citation>
    <scope>NUCLEOTIDE SEQUENCE</scope>
</reference>
<feature type="compositionally biased region" description="Polar residues" evidence="6">
    <location>
        <begin position="592"/>
        <end position="602"/>
    </location>
</feature>
<feature type="domain" description="TF-B3" evidence="7">
    <location>
        <begin position="229"/>
        <end position="290"/>
    </location>
</feature>
<evidence type="ECO:0000256" key="6">
    <source>
        <dbReference type="SAM" id="MobiDB-lite"/>
    </source>
</evidence>
<evidence type="ECO:0000259" key="7">
    <source>
        <dbReference type="PROSITE" id="PS50863"/>
    </source>
</evidence>
<proteinExistence type="predicted"/>
<feature type="domain" description="TF-B3" evidence="7">
    <location>
        <begin position="297"/>
        <end position="390"/>
    </location>
</feature>
<dbReference type="GO" id="GO:0005634">
    <property type="term" value="C:nucleus"/>
    <property type="evidence" value="ECO:0007669"/>
    <property type="project" value="UniProtKB-SubCell"/>
</dbReference>
<evidence type="ECO:0000313" key="8">
    <source>
        <dbReference type="EMBL" id="CDM83514.1"/>
    </source>
</evidence>
<protein>
    <recommendedName>
        <fullName evidence="7">TF-B3 domain-containing protein</fullName>
    </recommendedName>
</protein>
<dbReference type="InterPro" id="IPR003340">
    <property type="entry name" value="B3_DNA-bd"/>
</dbReference>
<dbReference type="SMR" id="A0A077RTE2"/>
<feature type="region of interest" description="Disordered" evidence="6">
    <location>
        <begin position="585"/>
        <end position="635"/>
    </location>
</feature>
<dbReference type="AlphaFoldDB" id="A0A077RTE2"/>
<keyword evidence="3" id="KW-0238">DNA-binding</keyword>
<dbReference type="HOGENOM" id="CLU_356580_0_0_1"/>
<dbReference type="CDD" id="cd10017">
    <property type="entry name" value="B3_DNA"/>
    <property type="match status" value="5"/>
</dbReference>
<feature type="compositionally biased region" description="Low complexity" evidence="6">
    <location>
        <begin position="404"/>
        <end position="425"/>
    </location>
</feature>